<comment type="similarity">
    <text evidence="4">Belongs to the mannose-6-phosphate isomerase type 1 family.</text>
</comment>
<evidence type="ECO:0000256" key="2">
    <source>
        <dbReference type="ARBA" id="ARBA00001947"/>
    </source>
</evidence>
<dbReference type="InterPro" id="IPR046457">
    <property type="entry name" value="PMI_typeI_cat"/>
</dbReference>
<dbReference type="PRINTS" id="PR00714">
    <property type="entry name" value="MAN6PISMRASE"/>
</dbReference>
<comment type="pathway">
    <text evidence="3">Nucleotide-sugar biosynthesis; GDP-alpha-D-mannose biosynthesis; alpha-D-mannose 1-phosphate from D-fructose 6-phosphate: step 1/2.</text>
</comment>
<comment type="cofactor">
    <cofactor evidence="2">
        <name>Zn(2+)</name>
        <dbReference type="ChEBI" id="CHEBI:29105"/>
    </cofactor>
</comment>
<evidence type="ECO:0000256" key="4">
    <source>
        <dbReference type="ARBA" id="ARBA00010772"/>
    </source>
</evidence>
<feature type="domain" description="Phosphomannose isomerase type I catalytic" evidence="10">
    <location>
        <begin position="1"/>
        <end position="135"/>
    </location>
</feature>
<dbReference type="EC" id="5.3.1.8" evidence="5"/>
<comment type="catalytic activity">
    <reaction evidence="1">
        <text>D-mannose 6-phosphate = D-fructose 6-phosphate</text>
        <dbReference type="Rhea" id="RHEA:12356"/>
        <dbReference type="ChEBI" id="CHEBI:58735"/>
        <dbReference type="ChEBI" id="CHEBI:61527"/>
        <dbReference type="EC" id="5.3.1.8"/>
    </reaction>
</comment>
<keyword evidence="8 11" id="KW-0413">Isomerase</keyword>
<dbReference type="PROSITE" id="PS00965">
    <property type="entry name" value="PMI_I_1"/>
    <property type="match status" value="1"/>
</dbReference>
<dbReference type="CDD" id="cd07011">
    <property type="entry name" value="cupin_PMI_type_I_N"/>
    <property type="match status" value="1"/>
</dbReference>
<dbReference type="AlphaFoldDB" id="A0A5J4WG21"/>
<dbReference type="SUPFAM" id="SSF51182">
    <property type="entry name" value="RmlC-like cupins"/>
    <property type="match status" value="1"/>
</dbReference>
<evidence type="ECO:0000256" key="6">
    <source>
        <dbReference type="ARBA" id="ARBA00022723"/>
    </source>
</evidence>
<evidence type="ECO:0000259" key="10">
    <source>
        <dbReference type="Pfam" id="PF20511"/>
    </source>
</evidence>
<reference evidence="11 12" key="1">
    <citation type="submission" date="2019-03" db="EMBL/GenBank/DDBJ databases">
        <title>Single cell metagenomics reveals metabolic interactions within the superorganism composed of flagellate Streblomastix strix and complex community of Bacteroidetes bacteria on its surface.</title>
        <authorList>
            <person name="Treitli S.C."/>
            <person name="Kolisko M."/>
            <person name="Husnik F."/>
            <person name="Keeling P."/>
            <person name="Hampl V."/>
        </authorList>
    </citation>
    <scope>NUCLEOTIDE SEQUENCE [LARGE SCALE GENOMIC DNA]</scope>
    <source>
        <strain evidence="11">ST1C</strain>
    </source>
</reference>
<evidence type="ECO:0000256" key="3">
    <source>
        <dbReference type="ARBA" id="ARBA00004666"/>
    </source>
</evidence>
<dbReference type="InterPro" id="IPR016305">
    <property type="entry name" value="Mannose-6-P_Isomerase"/>
</dbReference>
<dbReference type="PANTHER" id="PTHR10309">
    <property type="entry name" value="MANNOSE-6-PHOSPHATE ISOMERASE"/>
    <property type="match status" value="1"/>
</dbReference>
<dbReference type="GO" id="GO:0005829">
    <property type="term" value="C:cytosol"/>
    <property type="evidence" value="ECO:0007669"/>
    <property type="project" value="TreeGrafter"/>
</dbReference>
<evidence type="ECO:0000256" key="7">
    <source>
        <dbReference type="ARBA" id="ARBA00022833"/>
    </source>
</evidence>
<dbReference type="UniPathway" id="UPA00126">
    <property type="reaction ID" value="UER00423"/>
</dbReference>
<feature type="compositionally biased region" description="Acidic residues" evidence="9">
    <location>
        <begin position="445"/>
        <end position="454"/>
    </location>
</feature>
<sequence>MYKLIPSIKNYAWGCIGIKSLVARLTNQPIDDNKPYSELWIGTHQDGCAFVEGPKGKQNLREFLSENSEWHGRSSGVIDGQLPFLLKVLSIAQPLSIQVHPTKLQASQLHSIYPDANHKPELALPLTDFEAFCGLQVDSVALYFLENQLLIYCGYQEEQIKVKSDGFHIAREAQLVEQAPHFISQLNNDLHQEQNEIIEEQQDGRIDLTNEDENDLMKMDKQKRKRQQLDSKTSGKKRRRLNSEDGDIIEDDNNNKDKEQELQQTKKNQFNHLKLKLSQAFEILIRLHQQYPGDAGCVMAAFFLIHSITPPINKSESNGIFIGSCVPHGYVFGDCIEIMATSDNVIRAGLTPKYRDAQTFAQMLDSCSAEKIMQLSLSPKRIAAGVREFAVNGITDFKIVQVSIGDEDEDIESVLQAFISPVRSVRVAFVVDGKCEISIGRSKDEFEEEEEEESDQLKKTEADPGTALLIPPNMHILIRSIKNDKDFRESKANIFICSNNPQI</sequence>
<dbReference type="InterPro" id="IPR011051">
    <property type="entry name" value="RmlC_Cupin_sf"/>
</dbReference>
<dbReference type="InterPro" id="IPR018050">
    <property type="entry name" value="Pmannose_isomerase-type1_CS"/>
</dbReference>
<evidence type="ECO:0000256" key="1">
    <source>
        <dbReference type="ARBA" id="ARBA00000757"/>
    </source>
</evidence>
<dbReference type="Gene3D" id="2.60.120.10">
    <property type="entry name" value="Jelly Rolls"/>
    <property type="match status" value="1"/>
</dbReference>
<dbReference type="Pfam" id="PF20511">
    <property type="entry name" value="PMI_typeI_cat"/>
    <property type="match status" value="1"/>
</dbReference>
<evidence type="ECO:0000256" key="9">
    <source>
        <dbReference type="SAM" id="MobiDB-lite"/>
    </source>
</evidence>
<feature type="region of interest" description="Disordered" evidence="9">
    <location>
        <begin position="442"/>
        <end position="465"/>
    </location>
</feature>
<organism evidence="11 12">
    <name type="scientific">Streblomastix strix</name>
    <dbReference type="NCBI Taxonomy" id="222440"/>
    <lineage>
        <taxon>Eukaryota</taxon>
        <taxon>Metamonada</taxon>
        <taxon>Preaxostyla</taxon>
        <taxon>Oxymonadida</taxon>
        <taxon>Streblomastigidae</taxon>
        <taxon>Streblomastix</taxon>
    </lineage>
</organism>
<dbReference type="GO" id="GO:0004476">
    <property type="term" value="F:mannose-6-phosphate isomerase activity"/>
    <property type="evidence" value="ECO:0007669"/>
    <property type="project" value="UniProtKB-EC"/>
</dbReference>
<keyword evidence="7" id="KW-0862">Zinc</keyword>
<protein>
    <recommendedName>
        <fullName evidence="5">mannose-6-phosphate isomerase</fullName>
        <ecNumber evidence="5">5.3.1.8</ecNumber>
    </recommendedName>
</protein>
<dbReference type="Gene3D" id="1.10.441.10">
    <property type="entry name" value="Phosphomannose Isomerase, domain 2"/>
    <property type="match status" value="1"/>
</dbReference>
<dbReference type="GO" id="GO:0009298">
    <property type="term" value="P:GDP-mannose biosynthetic process"/>
    <property type="evidence" value="ECO:0007669"/>
    <property type="project" value="UniProtKB-UniPathway"/>
</dbReference>
<dbReference type="OrthoDB" id="6605218at2759"/>
<dbReference type="GO" id="GO:0008270">
    <property type="term" value="F:zinc ion binding"/>
    <property type="evidence" value="ECO:0007669"/>
    <property type="project" value="InterPro"/>
</dbReference>
<name>A0A5J4WG21_9EUKA</name>
<comment type="caution">
    <text evidence="11">The sequence shown here is derived from an EMBL/GenBank/DDBJ whole genome shotgun (WGS) entry which is preliminary data.</text>
</comment>
<gene>
    <name evidence="11" type="ORF">EZS28_011179</name>
</gene>
<keyword evidence="6" id="KW-0479">Metal-binding</keyword>
<dbReference type="EMBL" id="SNRW01002277">
    <property type="protein sequence ID" value="KAA6393295.1"/>
    <property type="molecule type" value="Genomic_DNA"/>
</dbReference>
<evidence type="ECO:0000256" key="8">
    <source>
        <dbReference type="ARBA" id="ARBA00023235"/>
    </source>
</evidence>
<evidence type="ECO:0000256" key="5">
    <source>
        <dbReference type="ARBA" id="ARBA00011956"/>
    </source>
</evidence>
<evidence type="ECO:0000313" key="11">
    <source>
        <dbReference type="EMBL" id="KAA6393295.1"/>
    </source>
</evidence>
<evidence type="ECO:0000313" key="12">
    <source>
        <dbReference type="Proteomes" id="UP000324800"/>
    </source>
</evidence>
<proteinExistence type="inferred from homology"/>
<dbReference type="PANTHER" id="PTHR10309:SF0">
    <property type="entry name" value="MANNOSE-6-PHOSPHATE ISOMERASE"/>
    <property type="match status" value="1"/>
</dbReference>
<dbReference type="NCBIfam" id="TIGR00218">
    <property type="entry name" value="manA"/>
    <property type="match status" value="1"/>
</dbReference>
<accession>A0A5J4WG21</accession>
<dbReference type="GO" id="GO:0005975">
    <property type="term" value="P:carbohydrate metabolic process"/>
    <property type="evidence" value="ECO:0007669"/>
    <property type="project" value="InterPro"/>
</dbReference>
<dbReference type="Proteomes" id="UP000324800">
    <property type="component" value="Unassembled WGS sequence"/>
</dbReference>
<feature type="region of interest" description="Disordered" evidence="9">
    <location>
        <begin position="201"/>
        <end position="260"/>
    </location>
</feature>
<dbReference type="InterPro" id="IPR001250">
    <property type="entry name" value="Man6P_Isoase-1"/>
</dbReference>
<dbReference type="InterPro" id="IPR014710">
    <property type="entry name" value="RmlC-like_jellyroll"/>
</dbReference>